<evidence type="ECO:0000256" key="1">
    <source>
        <dbReference type="SAM" id="Phobius"/>
    </source>
</evidence>
<comment type="caution">
    <text evidence="2">The sequence shown here is derived from an EMBL/GenBank/DDBJ whole genome shotgun (WGS) entry which is preliminary data.</text>
</comment>
<feature type="transmembrane region" description="Helical" evidence="1">
    <location>
        <begin position="44"/>
        <end position="69"/>
    </location>
</feature>
<evidence type="ECO:0000313" key="3">
    <source>
        <dbReference type="Proteomes" id="UP000252415"/>
    </source>
</evidence>
<keyword evidence="1" id="KW-1133">Transmembrane helix</keyword>
<organism evidence="2 3">
    <name type="scientific">Paenibacillus prosopidis</name>
    <dbReference type="NCBI Taxonomy" id="630520"/>
    <lineage>
        <taxon>Bacteria</taxon>
        <taxon>Bacillati</taxon>
        <taxon>Bacillota</taxon>
        <taxon>Bacilli</taxon>
        <taxon>Bacillales</taxon>
        <taxon>Paenibacillaceae</taxon>
        <taxon>Paenibacillus</taxon>
    </lineage>
</organism>
<dbReference type="AlphaFoldDB" id="A0A368W1L8"/>
<evidence type="ECO:0000313" key="2">
    <source>
        <dbReference type="EMBL" id="RCW48379.1"/>
    </source>
</evidence>
<feature type="transmembrane region" description="Helical" evidence="1">
    <location>
        <begin position="18"/>
        <end position="38"/>
    </location>
</feature>
<keyword evidence="1" id="KW-0472">Membrane</keyword>
<dbReference type="OrthoDB" id="1786466at2"/>
<gene>
    <name evidence="2" type="ORF">DFP97_10679</name>
</gene>
<dbReference type="EMBL" id="QPJD01000006">
    <property type="protein sequence ID" value="RCW48379.1"/>
    <property type="molecule type" value="Genomic_DNA"/>
</dbReference>
<keyword evidence="1" id="KW-0812">Transmembrane</keyword>
<feature type="transmembrane region" description="Helical" evidence="1">
    <location>
        <begin position="90"/>
        <end position="118"/>
    </location>
</feature>
<proteinExistence type="predicted"/>
<feature type="transmembrane region" description="Helical" evidence="1">
    <location>
        <begin position="138"/>
        <end position="160"/>
    </location>
</feature>
<keyword evidence="3" id="KW-1185">Reference proteome</keyword>
<feature type="transmembrane region" description="Helical" evidence="1">
    <location>
        <begin position="225"/>
        <end position="243"/>
    </location>
</feature>
<name>A0A368W1L8_9BACL</name>
<feature type="transmembrane region" description="Helical" evidence="1">
    <location>
        <begin position="172"/>
        <end position="189"/>
    </location>
</feature>
<dbReference type="Proteomes" id="UP000252415">
    <property type="component" value="Unassembled WGS sequence"/>
</dbReference>
<protein>
    <submittedName>
        <fullName evidence="2">Uncharacterized protein</fullName>
    </submittedName>
</protein>
<accession>A0A368W1L8</accession>
<sequence length="249" mass="28520">MRAWVALLKRDFKLTRTVFFVGLVINVLIAMLTIYLGMKAENTLLMFIPVVAAVVFHVFYVPIIVFISLKTEANQLHLWLHNPQSASTLLISKIVDGLIMIVISLLMLYVMSGLLMIIPKFSLIEADWTDTWISGLLIFPHIILISIMTGVLVMFFWALYQFLKFKIGRWSLLVVIGTVILSGWIVALFESTKLYILLTQWGSMGINFNFSTFSLDPIQVYTGEYFYNFIIIIGLFFLSAWIIDNKVEV</sequence>
<dbReference type="RefSeq" id="WP_114380004.1">
    <property type="nucleotide sequence ID" value="NZ_QPJD01000006.1"/>
</dbReference>
<reference evidence="2 3" key="1">
    <citation type="submission" date="2018-07" db="EMBL/GenBank/DDBJ databases">
        <title>Genomic Encyclopedia of Type Strains, Phase III (KMG-III): the genomes of soil and plant-associated and newly described type strains.</title>
        <authorList>
            <person name="Whitman W."/>
        </authorList>
    </citation>
    <scope>NUCLEOTIDE SEQUENCE [LARGE SCALE GENOMIC DNA]</scope>
    <source>
        <strain evidence="2 3">CECT 7506</strain>
    </source>
</reference>